<dbReference type="InterPro" id="IPR029052">
    <property type="entry name" value="Metallo-depent_PP-like"/>
</dbReference>
<evidence type="ECO:0000313" key="7">
    <source>
        <dbReference type="Proteomes" id="UP000018418"/>
    </source>
</evidence>
<keyword evidence="1" id="KW-0479">Metal-binding</keyword>
<dbReference type="PATRIC" id="fig|1341683.3.peg.2368"/>
<keyword evidence="3" id="KW-0408">Iron</keyword>
<accession>V2UP40</accession>
<feature type="domain" description="Calcineurin-like phosphoesterase" evidence="5">
    <location>
        <begin position="7"/>
        <end position="192"/>
    </location>
</feature>
<evidence type="ECO:0000256" key="4">
    <source>
        <dbReference type="ARBA" id="ARBA00025742"/>
    </source>
</evidence>
<dbReference type="PANTHER" id="PTHR42988">
    <property type="entry name" value="PHOSPHOHYDROLASE"/>
    <property type="match status" value="1"/>
</dbReference>
<evidence type="ECO:0000256" key="3">
    <source>
        <dbReference type="ARBA" id="ARBA00023004"/>
    </source>
</evidence>
<dbReference type="AlphaFoldDB" id="V2UP40"/>
<dbReference type="STRING" id="396323.VH98_05110"/>
<dbReference type="Proteomes" id="UP000018418">
    <property type="component" value="Unassembled WGS sequence"/>
</dbReference>
<comment type="similarity">
    <text evidence="4">Belongs to the cyclic nucleotide phosphodiesterase class-III family.</text>
</comment>
<dbReference type="PANTHER" id="PTHR42988:SF2">
    <property type="entry name" value="CYCLIC NUCLEOTIDE PHOSPHODIESTERASE CBUA0032-RELATED"/>
    <property type="match status" value="1"/>
</dbReference>
<dbReference type="GO" id="GO:0016787">
    <property type="term" value="F:hydrolase activity"/>
    <property type="evidence" value="ECO:0007669"/>
    <property type="project" value="UniProtKB-KW"/>
</dbReference>
<gene>
    <name evidence="6" type="ORF">P255_02392</name>
</gene>
<name>V2UP40_9GAMM</name>
<proteinExistence type="inferred from homology"/>
<protein>
    <recommendedName>
        <fullName evidence="5">Calcineurin-like phosphoesterase domain-containing protein</fullName>
    </recommendedName>
</protein>
<reference evidence="6 7" key="1">
    <citation type="submission" date="2013-10" db="EMBL/GenBank/DDBJ databases">
        <title>The Genome Sequence of Acinetobacter brisouii CIP 110357.</title>
        <authorList>
            <consortium name="The Broad Institute Genomics Platform"/>
            <consortium name="The Broad Institute Genome Sequencing Center for Infectious Disease"/>
            <person name="Cerqueira G."/>
            <person name="Feldgarden M."/>
            <person name="Courvalin P."/>
            <person name="Grillot-Courvalin C."/>
            <person name="Clermont D."/>
            <person name="Rocha E."/>
            <person name="Yoon E.-J."/>
            <person name="Nemec A."/>
            <person name="Young S.K."/>
            <person name="Zeng Q."/>
            <person name="Gargeya S."/>
            <person name="Fitzgerald M."/>
            <person name="Abouelleil A."/>
            <person name="Alvarado L."/>
            <person name="Berlin A.M."/>
            <person name="Chapman S.B."/>
            <person name="Gainer-Dewar J."/>
            <person name="Goldberg J."/>
            <person name="Gnerre S."/>
            <person name="Griggs A."/>
            <person name="Gujja S."/>
            <person name="Hansen M."/>
            <person name="Howarth C."/>
            <person name="Imamovic A."/>
            <person name="Ireland A."/>
            <person name="Larimer J."/>
            <person name="McCowan C."/>
            <person name="Murphy C."/>
            <person name="Pearson M."/>
            <person name="Poon T.W."/>
            <person name="Priest M."/>
            <person name="Roberts A."/>
            <person name="Saif S."/>
            <person name="Shea T."/>
            <person name="Sykes S."/>
            <person name="Wortman J."/>
            <person name="Nusbaum C."/>
            <person name="Birren B."/>
        </authorList>
    </citation>
    <scope>NUCLEOTIDE SEQUENCE [LARGE SCALE GENOMIC DNA]</scope>
    <source>
        <strain evidence="6 7">CIP 110357</strain>
    </source>
</reference>
<sequence length="262" mass="29886">MTQQAQTIIQISDTHLMEHAGATFVEMCPEHNFHGIMQHIVATHPQIQAIVHTGDVAQDATPATYARYMQYMQSLGIPFYQTPGNHDDLRYFPYSQPAPITVIDLMPWTIILLTTTVTGKIDGHIDQDQLDQLDQLLQQLNDRFVLIGCHHHPLHMQSTWIDHHRLKNSADLCSVLRKFAQVKAVIHGHVHQEFSQIQDNIEFLAVPSTCVQFEPQSHDFALGHSDAPGYRVLDLYNDGRIDSRVYRVNHLIPKINNEISGY</sequence>
<evidence type="ECO:0000313" key="6">
    <source>
        <dbReference type="EMBL" id="ESK50410.1"/>
    </source>
</evidence>
<keyword evidence="7" id="KW-1185">Reference proteome</keyword>
<evidence type="ECO:0000256" key="2">
    <source>
        <dbReference type="ARBA" id="ARBA00022801"/>
    </source>
</evidence>
<dbReference type="InterPro" id="IPR050884">
    <property type="entry name" value="CNP_phosphodiesterase-III"/>
</dbReference>
<dbReference type="SUPFAM" id="SSF56300">
    <property type="entry name" value="Metallo-dependent phosphatases"/>
    <property type="match status" value="1"/>
</dbReference>
<dbReference type="Gene3D" id="3.60.21.10">
    <property type="match status" value="1"/>
</dbReference>
<dbReference type="Pfam" id="PF00149">
    <property type="entry name" value="Metallophos"/>
    <property type="match status" value="1"/>
</dbReference>
<dbReference type="OrthoDB" id="9784378at2"/>
<organism evidence="6 7">
    <name type="scientific">Acinetobacter brisouii CIP 110357</name>
    <dbReference type="NCBI Taxonomy" id="1341683"/>
    <lineage>
        <taxon>Bacteria</taxon>
        <taxon>Pseudomonadati</taxon>
        <taxon>Pseudomonadota</taxon>
        <taxon>Gammaproteobacteria</taxon>
        <taxon>Moraxellales</taxon>
        <taxon>Moraxellaceae</taxon>
        <taxon>Acinetobacter</taxon>
    </lineage>
</organism>
<dbReference type="RefSeq" id="WP_004902541.1">
    <property type="nucleotide sequence ID" value="NZ_BBTI01000005.1"/>
</dbReference>
<evidence type="ECO:0000259" key="5">
    <source>
        <dbReference type="Pfam" id="PF00149"/>
    </source>
</evidence>
<dbReference type="HOGENOM" id="CLU_070320_0_0_6"/>
<keyword evidence="2" id="KW-0378">Hydrolase</keyword>
<dbReference type="EMBL" id="AYEU01000007">
    <property type="protein sequence ID" value="ESK50410.1"/>
    <property type="molecule type" value="Genomic_DNA"/>
</dbReference>
<dbReference type="InterPro" id="IPR004843">
    <property type="entry name" value="Calcineurin-like_PHP"/>
</dbReference>
<dbReference type="GO" id="GO:0046872">
    <property type="term" value="F:metal ion binding"/>
    <property type="evidence" value="ECO:0007669"/>
    <property type="project" value="UniProtKB-KW"/>
</dbReference>
<evidence type="ECO:0000256" key="1">
    <source>
        <dbReference type="ARBA" id="ARBA00022723"/>
    </source>
</evidence>
<comment type="caution">
    <text evidence="6">The sequence shown here is derived from an EMBL/GenBank/DDBJ whole genome shotgun (WGS) entry which is preliminary data.</text>
</comment>